<comment type="caution">
    <text evidence="1">The sequence shown here is derived from an EMBL/GenBank/DDBJ whole genome shotgun (WGS) entry which is preliminary data.</text>
</comment>
<sequence length="150" mass="16083">MAGINVLRRLLLALRGHLRRIRRTGHAAGTQLLALDVVLGARWLDAVGLAGLVIASSFSSVVWDAECVAPCFAAGHADLDFMSLTKREGCGGDRGFERGFLGGIGIPDIAIVQHAPLVPHRHDGILSKAHCPTPGFEFQKNVRQTTRARA</sequence>
<protein>
    <submittedName>
        <fullName evidence="1">Uncharacterized protein</fullName>
    </submittedName>
</protein>
<dbReference type="EMBL" id="LFJC01000003">
    <property type="protein sequence ID" value="PIT00311.1"/>
    <property type="molecule type" value="Genomic_DNA"/>
</dbReference>
<reference evidence="1 2" key="1">
    <citation type="submission" date="2015-06" db="EMBL/GenBank/DDBJ databases">
        <title>Comparative genome analysis of nirS-carrying Bradyrhizobium sp. strains.</title>
        <authorList>
            <person name="Ishii S."/>
            <person name="Jang J."/>
            <person name="Nishizawa T."/>
            <person name="Senoo K."/>
        </authorList>
    </citation>
    <scope>NUCLEOTIDE SEQUENCE [LARGE SCALE GENOMIC DNA]</scope>
    <source>
        <strain evidence="1 2">TSA1</strain>
    </source>
</reference>
<gene>
    <name evidence="1" type="ORF">TSA1_05685</name>
</gene>
<accession>A0A2M6U728</accession>
<proteinExistence type="predicted"/>
<keyword evidence="2" id="KW-1185">Reference proteome</keyword>
<name>A0A2M6U728_9BRAD</name>
<dbReference type="Proteomes" id="UP000228930">
    <property type="component" value="Unassembled WGS sequence"/>
</dbReference>
<organism evidence="1 2">
    <name type="scientific">Bradyrhizobium nitroreducens</name>
    <dbReference type="NCBI Taxonomy" id="709803"/>
    <lineage>
        <taxon>Bacteria</taxon>
        <taxon>Pseudomonadati</taxon>
        <taxon>Pseudomonadota</taxon>
        <taxon>Alphaproteobacteria</taxon>
        <taxon>Hyphomicrobiales</taxon>
        <taxon>Nitrobacteraceae</taxon>
        <taxon>Bradyrhizobium</taxon>
    </lineage>
</organism>
<evidence type="ECO:0000313" key="2">
    <source>
        <dbReference type="Proteomes" id="UP000228930"/>
    </source>
</evidence>
<evidence type="ECO:0000313" key="1">
    <source>
        <dbReference type="EMBL" id="PIT00311.1"/>
    </source>
</evidence>
<dbReference type="AlphaFoldDB" id="A0A2M6U728"/>